<dbReference type="EMBL" id="CP033239">
    <property type="protein sequence ID" value="AZF79597.1"/>
    <property type="molecule type" value="Genomic_DNA"/>
</dbReference>
<dbReference type="EMBL" id="CP033236">
    <property type="protein sequence ID" value="AZF71749.1"/>
    <property type="molecule type" value="Genomic_DNA"/>
</dbReference>
<evidence type="ECO:0000313" key="14">
    <source>
        <dbReference type="Proteomes" id="UP000267993"/>
    </source>
</evidence>
<dbReference type="EMBL" id="CP011056">
    <property type="protein sequence ID" value="AKA77359.1"/>
    <property type="molecule type" value="Genomic_DNA"/>
</dbReference>
<dbReference type="Proteomes" id="UP000033057">
    <property type="component" value="Chromosome"/>
</dbReference>
<protein>
    <submittedName>
        <fullName evidence="1">Uncharacterized protein</fullName>
    </submittedName>
</protein>
<evidence type="ECO:0000313" key="15">
    <source>
        <dbReference type="Proteomes" id="UP000269431"/>
    </source>
</evidence>
<dbReference type="Proteomes" id="UP000033085">
    <property type="component" value="Chromosome"/>
</dbReference>
<evidence type="ECO:0000313" key="12">
    <source>
        <dbReference type="Proteomes" id="UP000033085"/>
    </source>
</evidence>
<dbReference type="KEGG" id="ssoa:SULA_2539"/>
<dbReference type="EMBL" id="CP033238">
    <property type="protein sequence ID" value="AZF76992.1"/>
    <property type="molecule type" value="Genomic_DNA"/>
</dbReference>
<evidence type="ECO:0000313" key="20">
    <source>
        <dbReference type="Proteomes" id="UP000282269"/>
    </source>
</evidence>
<dbReference type="EMBL" id="CP033237">
    <property type="protein sequence ID" value="AZF74369.1"/>
    <property type="molecule type" value="Genomic_DNA"/>
</dbReference>
<dbReference type="KEGG" id="ssof:SULC_2537"/>
<dbReference type="EMBL" id="CP011057">
    <property type="protein sequence ID" value="AKA80050.1"/>
    <property type="molecule type" value="Genomic_DNA"/>
</dbReference>
<evidence type="ECO:0000313" key="2">
    <source>
        <dbReference type="EMBL" id="AKA77359.1"/>
    </source>
</evidence>
<gene>
    <name evidence="3" type="ORF">SULA_2539</name>
    <name evidence="1" type="ORF">SULB_2542</name>
    <name evidence="2" type="ORF">SULC_2537</name>
    <name evidence="4" type="ORF">SULG_12885</name>
    <name evidence="5" type="ORF">SULH_12885</name>
    <name evidence="6" type="ORF">SULI_12885</name>
    <name evidence="7" type="ORF">SULM_12875</name>
    <name evidence="8" type="ORF">SULN_12865</name>
    <name evidence="9" type="ORF">SULO_12885</name>
    <name evidence="10" type="ORF">SULZ_12915</name>
</gene>
<dbReference type="Proteomes" id="UP000269431">
    <property type="component" value="Chromosome"/>
</dbReference>
<evidence type="ECO:0000313" key="17">
    <source>
        <dbReference type="Proteomes" id="UP000273443"/>
    </source>
</evidence>
<evidence type="ECO:0000313" key="4">
    <source>
        <dbReference type="EMBL" id="AZF69129.1"/>
    </source>
</evidence>
<organism evidence="1 12">
    <name type="scientific">Saccharolobus solfataricus</name>
    <name type="common">Sulfolobus solfataricus</name>
    <dbReference type="NCBI Taxonomy" id="2287"/>
    <lineage>
        <taxon>Archaea</taxon>
        <taxon>Thermoproteota</taxon>
        <taxon>Thermoprotei</taxon>
        <taxon>Sulfolobales</taxon>
        <taxon>Sulfolobaceae</taxon>
        <taxon>Saccharolobus</taxon>
    </lineage>
</organism>
<accession>A0A0E3MB66</accession>
<dbReference type="Proteomes" id="UP000033106">
    <property type="component" value="Chromosome"/>
</dbReference>
<dbReference type="KEGG" id="ssol:SULB_2542"/>
<evidence type="ECO:0000313" key="19">
    <source>
        <dbReference type="Proteomes" id="UP000278715"/>
    </source>
</evidence>
<evidence type="ECO:0000313" key="1">
    <source>
        <dbReference type="EMBL" id="AKA74665.1"/>
    </source>
</evidence>
<dbReference type="EMBL" id="CP033235">
    <property type="protein sequence ID" value="AZF69129.1"/>
    <property type="molecule type" value="Genomic_DNA"/>
</dbReference>
<evidence type="ECO:0000313" key="3">
    <source>
        <dbReference type="EMBL" id="AKA80050.1"/>
    </source>
</evidence>
<dbReference type="EMBL" id="CP011055">
    <property type="protein sequence ID" value="AKA74665.1"/>
    <property type="molecule type" value="Genomic_DNA"/>
</dbReference>
<evidence type="ECO:0000313" key="10">
    <source>
        <dbReference type="EMBL" id="AZF84794.1"/>
    </source>
</evidence>
<dbReference type="Proteomes" id="UP000267993">
    <property type="component" value="Chromosome"/>
</dbReference>
<sequence>MTECEHSLLDNLLDLKDFVFNLEKILNNTIDLFLWSDFGSTAPEEGVEVSHVQCDLVYSITPARPQLVLLQY</sequence>
<evidence type="ECO:0000313" key="5">
    <source>
        <dbReference type="EMBL" id="AZF71749.1"/>
    </source>
</evidence>
<evidence type="ECO:0000313" key="18">
    <source>
        <dbReference type="Proteomes" id="UP000275843"/>
    </source>
</evidence>
<dbReference type="PATRIC" id="fig|2287.6.peg.2699"/>
<dbReference type="Proteomes" id="UP000273194">
    <property type="component" value="Chromosome"/>
</dbReference>
<dbReference type="EMBL" id="CP033240">
    <property type="protein sequence ID" value="AZF82202.1"/>
    <property type="molecule type" value="Genomic_DNA"/>
</dbReference>
<dbReference type="Proteomes" id="UP000282269">
    <property type="component" value="Chromosome"/>
</dbReference>
<evidence type="ECO:0000313" key="16">
    <source>
        <dbReference type="Proteomes" id="UP000273194"/>
    </source>
</evidence>
<evidence type="ECO:0000313" key="13">
    <source>
        <dbReference type="Proteomes" id="UP000033106"/>
    </source>
</evidence>
<evidence type="ECO:0000313" key="8">
    <source>
        <dbReference type="EMBL" id="AZF79597.1"/>
    </source>
</evidence>
<dbReference type="Proteomes" id="UP000275843">
    <property type="component" value="Chromosome"/>
</dbReference>
<evidence type="ECO:0000313" key="6">
    <source>
        <dbReference type="EMBL" id="AZF74369.1"/>
    </source>
</evidence>
<dbReference type="EMBL" id="CP033241">
    <property type="protein sequence ID" value="AZF84794.1"/>
    <property type="molecule type" value="Genomic_DNA"/>
</dbReference>
<evidence type="ECO:0000313" key="11">
    <source>
        <dbReference type="Proteomes" id="UP000033057"/>
    </source>
</evidence>
<evidence type="ECO:0000313" key="7">
    <source>
        <dbReference type="EMBL" id="AZF76992.1"/>
    </source>
</evidence>
<dbReference type="AlphaFoldDB" id="A0A0E3MB66"/>
<name>A0A0E3MB66_SACSO</name>
<reference evidence="1" key="3">
    <citation type="submission" date="2018-10" db="EMBL/GenBank/DDBJ databases">
        <authorList>
            <person name="McCarthy S."/>
            <person name="Gradnigo J."/>
            <person name="Johnson T."/>
            <person name="Payne S."/>
            <person name="Lipzen A."/>
            <person name="Schackwitz W."/>
            <person name="Martin J."/>
            <person name="Moriyama E."/>
            <person name="Blum P."/>
        </authorList>
    </citation>
    <scope>NUCLEOTIDE SEQUENCE</scope>
    <source>
        <strain evidence="1">SARC-B</strain>
        <strain evidence="2">SARC-C</strain>
        <strain evidence="3">SULA</strain>
    </source>
</reference>
<proteinExistence type="predicted"/>
<reference evidence="11 12" key="1">
    <citation type="journal article" date="2015" name="Genome Announc.">
        <title>Complete Genome Sequence of Sulfolobus solfataricus Strain 98/2 and Evolved Derivatives.</title>
        <authorList>
            <person name="McCarthy S."/>
            <person name="Gradnigo J."/>
            <person name="Johnson T."/>
            <person name="Payne S."/>
            <person name="Lipzen A."/>
            <person name="Martin J."/>
            <person name="Schackwitz W."/>
            <person name="Moriyama E."/>
            <person name="Blum P."/>
        </authorList>
    </citation>
    <scope>NUCLEOTIDE SEQUENCE [LARGE SCALE GENOMIC DNA]</scope>
    <source>
        <strain evidence="11">98/2 SULC</strain>
        <strain evidence="1">SARC-B</strain>
        <strain evidence="2">SARC-C</strain>
        <strain evidence="3 13">SULA</strain>
        <strain evidence="12">SULB</strain>
    </source>
</reference>
<reference evidence="14 15" key="2">
    <citation type="journal article" date="2018" name="Proc. Natl. Acad. Sci. U.S.A.">
        <title>Nonmutational mechanism of inheritance in the Archaeon Sulfolobus solfataricus.</title>
        <authorList>
            <person name="Payne S."/>
            <person name="McCarthy S."/>
            <person name="Johnson T."/>
            <person name="North E."/>
            <person name="Blum P."/>
        </authorList>
    </citation>
    <scope>NUCLEOTIDE SEQUENCE [LARGE SCALE GENOMIC DNA]</scope>
    <source>
        <strain evidence="5 14">SARC-H</strain>
        <strain evidence="6 18">SARC-I</strain>
        <strain evidence="8 19">SARC-N</strain>
        <strain evidence="9 20">SARC-O</strain>
        <strain evidence="10 15">SUL120</strain>
        <strain evidence="4 16">SULG</strain>
        <strain evidence="7 17">SULM</strain>
    </source>
</reference>
<dbReference type="Proteomes" id="UP000278715">
    <property type="component" value="Chromosome"/>
</dbReference>
<dbReference type="Proteomes" id="UP000273443">
    <property type="component" value="Chromosome"/>
</dbReference>
<evidence type="ECO:0000313" key="9">
    <source>
        <dbReference type="EMBL" id="AZF82202.1"/>
    </source>
</evidence>